<keyword evidence="7" id="KW-0804">Transcription</keyword>
<dbReference type="OrthoDB" id="6382200at2759"/>
<dbReference type="FunFam" id="3.30.160.60:FF:000761">
    <property type="entry name" value="Zinc finger protein 449"/>
    <property type="match status" value="1"/>
</dbReference>
<feature type="region of interest" description="Disordered" evidence="10">
    <location>
        <begin position="393"/>
        <end position="426"/>
    </location>
</feature>
<dbReference type="PROSITE" id="PS00028">
    <property type="entry name" value="ZINC_FINGER_C2H2_1"/>
    <property type="match status" value="5"/>
</dbReference>
<keyword evidence="6" id="KW-0805">Transcription regulation</keyword>
<dbReference type="SUPFAM" id="SSF57667">
    <property type="entry name" value="beta-beta-alpha zinc fingers"/>
    <property type="match status" value="3"/>
</dbReference>
<feature type="domain" description="C2H2-type" evidence="11">
    <location>
        <begin position="428"/>
        <end position="455"/>
    </location>
</feature>
<dbReference type="GO" id="GO:0008270">
    <property type="term" value="F:zinc ion binding"/>
    <property type="evidence" value="ECO:0007669"/>
    <property type="project" value="UniProtKB-KW"/>
</dbReference>
<feature type="compositionally biased region" description="Polar residues" evidence="10">
    <location>
        <begin position="62"/>
        <end position="72"/>
    </location>
</feature>
<evidence type="ECO:0000256" key="2">
    <source>
        <dbReference type="ARBA" id="ARBA00022723"/>
    </source>
</evidence>
<dbReference type="GO" id="GO:0000977">
    <property type="term" value="F:RNA polymerase II transcription regulatory region sequence-specific DNA binding"/>
    <property type="evidence" value="ECO:0007669"/>
    <property type="project" value="TreeGrafter"/>
</dbReference>
<evidence type="ECO:0000256" key="6">
    <source>
        <dbReference type="ARBA" id="ARBA00023015"/>
    </source>
</evidence>
<feature type="compositionally biased region" description="Basic and acidic residues" evidence="10">
    <location>
        <begin position="406"/>
        <end position="416"/>
    </location>
</feature>
<dbReference type="PANTHER" id="PTHR24409:SF418">
    <property type="entry name" value="SI:CH73-221F6.1"/>
    <property type="match status" value="1"/>
</dbReference>
<dbReference type="RefSeq" id="XP_018007217.1">
    <property type="nucleotide sequence ID" value="XM_018151728.2"/>
</dbReference>
<feature type="domain" description="C2H2-type" evidence="11">
    <location>
        <begin position="512"/>
        <end position="539"/>
    </location>
</feature>
<feature type="domain" description="C2H2-type" evidence="11">
    <location>
        <begin position="456"/>
        <end position="484"/>
    </location>
</feature>
<dbReference type="GO" id="GO:0005634">
    <property type="term" value="C:nucleus"/>
    <property type="evidence" value="ECO:0007669"/>
    <property type="project" value="TreeGrafter"/>
</dbReference>
<evidence type="ECO:0000259" key="11">
    <source>
        <dbReference type="PROSITE" id="PS50157"/>
    </source>
</evidence>
<feature type="domain" description="C2H2-type" evidence="11">
    <location>
        <begin position="485"/>
        <end position="512"/>
    </location>
</feature>
<dbReference type="InterPro" id="IPR036236">
    <property type="entry name" value="Znf_C2H2_sf"/>
</dbReference>
<dbReference type="SMART" id="SM00355">
    <property type="entry name" value="ZnF_C2H2"/>
    <property type="match status" value="6"/>
</dbReference>
<accession>A0A8B7N056</accession>
<organism evidence="12 13">
    <name type="scientific">Hyalella azteca</name>
    <name type="common">Amphipod</name>
    <dbReference type="NCBI Taxonomy" id="294128"/>
    <lineage>
        <taxon>Eukaryota</taxon>
        <taxon>Metazoa</taxon>
        <taxon>Ecdysozoa</taxon>
        <taxon>Arthropoda</taxon>
        <taxon>Crustacea</taxon>
        <taxon>Multicrustacea</taxon>
        <taxon>Malacostraca</taxon>
        <taxon>Eumalacostraca</taxon>
        <taxon>Peracarida</taxon>
        <taxon>Amphipoda</taxon>
        <taxon>Senticaudata</taxon>
        <taxon>Talitrida</taxon>
        <taxon>Talitroidea</taxon>
        <taxon>Hyalellidae</taxon>
        <taxon>Hyalella</taxon>
    </lineage>
</organism>
<evidence type="ECO:0000256" key="7">
    <source>
        <dbReference type="ARBA" id="ARBA00023163"/>
    </source>
</evidence>
<dbReference type="Pfam" id="PF00096">
    <property type="entry name" value="zf-C2H2"/>
    <property type="match status" value="2"/>
</dbReference>
<dbReference type="Proteomes" id="UP000694843">
    <property type="component" value="Unplaced"/>
</dbReference>
<keyword evidence="5" id="KW-0862">Zinc</keyword>
<protein>
    <submittedName>
        <fullName evidence="13">Zinc finger protein 91-like</fullName>
    </submittedName>
</protein>
<evidence type="ECO:0000256" key="3">
    <source>
        <dbReference type="ARBA" id="ARBA00022737"/>
    </source>
</evidence>
<dbReference type="GeneID" id="108665017"/>
<name>A0A8B7N056_HYAAZ</name>
<keyword evidence="2" id="KW-0479">Metal-binding</keyword>
<dbReference type="GO" id="GO:0000981">
    <property type="term" value="F:DNA-binding transcription factor activity, RNA polymerase II-specific"/>
    <property type="evidence" value="ECO:0007669"/>
    <property type="project" value="TreeGrafter"/>
</dbReference>
<dbReference type="PROSITE" id="PS50157">
    <property type="entry name" value="ZINC_FINGER_C2H2_2"/>
    <property type="match status" value="5"/>
</dbReference>
<feature type="region of interest" description="Disordered" evidence="10">
    <location>
        <begin position="47"/>
        <end position="78"/>
    </location>
</feature>
<evidence type="ECO:0000256" key="9">
    <source>
        <dbReference type="PROSITE-ProRule" id="PRU00042"/>
    </source>
</evidence>
<dbReference type="KEGG" id="hazt:108665017"/>
<dbReference type="PANTHER" id="PTHR24409">
    <property type="entry name" value="ZINC FINGER PROTEIN 142"/>
    <property type="match status" value="1"/>
</dbReference>
<evidence type="ECO:0000256" key="4">
    <source>
        <dbReference type="ARBA" id="ARBA00022771"/>
    </source>
</evidence>
<reference evidence="13" key="1">
    <citation type="submission" date="2025-08" db="UniProtKB">
        <authorList>
            <consortium name="RefSeq"/>
        </authorList>
    </citation>
    <scope>IDENTIFICATION</scope>
    <source>
        <tissue evidence="13">Whole organism</tissue>
    </source>
</reference>
<evidence type="ECO:0000256" key="10">
    <source>
        <dbReference type="SAM" id="MobiDB-lite"/>
    </source>
</evidence>
<keyword evidence="3" id="KW-0677">Repeat</keyword>
<keyword evidence="8" id="KW-0539">Nucleus</keyword>
<keyword evidence="4 9" id="KW-0863">Zinc-finger</keyword>
<dbReference type="Gene3D" id="3.30.160.60">
    <property type="entry name" value="Classic Zinc Finger"/>
    <property type="match status" value="3"/>
</dbReference>
<proteinExistence type="inferred from homology"/>
<keyword evidence="12" id="KW-1185">Reference proteome</keyword>
<gene>
    <name evidence="13" type="primary">LOC108665017</name>
</gene>
<evidence type="ECO:0000256" key="1">
    <source>
        <dbReference type="ARBA" id="ARBA00006991"/>
    </source>
</evidence>
<evidence type="ECO:0000313" key="13">
    <source>
        <dbReference type="RefSeq" id="XP_018007217.1"/>
    </source>
</evidence>
<feature type="domain" description="C2H2-type" evidence="11">
    <location>
        <begin position="540"/>
        <end position="563"/>
    </location>
</feature>
<sequence>MTYQSSVFSSKVIYVVDSNPSNVLVQGTPCADRDSLMIVPSSSIKFGDDIKPSQAGAPTPSPHRTMNDASQHSYDKKKNTKYKCFNEETLPSSALRVQNPDVVISDYGDEGAKESTRPHNLPDASMDQVNPTAEIFSIDGCGSGLFITDASLTGDVRSEDGGLVDEKQRILEECKNESSSYPVVELSITRDGALWSCPYCGGEIGSSHDEAKAHLLRCGSSDVRGLTCEISRGVSPTAADASNQVRDVSMVANYDYGEHDAAADPAYGSMSSGEQYGDGDNVWKCPVCGEEVFSLADHLSVHGKNELIGVIMRTAVPYYRCVASEDDGDVHIIGDFCGPGETGVVAAAEVEALQNGIQESSMTDHNDVDEDNKFLPNQDRNWQRCSKKTYFTKKSTGQKGHRGRRKDNPKNEESSRKPLRQWSSRAPHPCEICGKVLSSRGNAAKHLLLHSSSKPWNCSACELGFNSQRDWHYHQLQNHSKHRPHTCPVCSKSFAVLANLKEHMIFHGQKTKSCDICGKMFWTAKCVTRHKKRHYADKKYVCSLCPKAFAIKWDYSLHLKKVHEPTVGIS</sequence>
<dbReference type="AlphaFoldDB" id="A0A8B7N056"/>
<evidence type="ECO:0000256" key="5">
    <source>
        <dbReference type="ARBA" id="ARBA00022833"/>
    </source>
</evidence>
<comment type="similarity">
    <text evidence="1">Belongs to the krueppel C2H2-type zinc-finger protein family.</text>
</comment>
<evidence type="ECO:0000256" key="8">
    <source>
        <dbReference type="ARBA" id="ARBA00023242"/>
    </source>
</evidence>
<feature type="region of interest" description="Disordered" evidence="10">
    <location>
        <begin position="358"/>
        <end position="378"/>
    </location>
</feature>
<dbReference type="InterPro" id="IPR013087">
    <property type="entry name" value="Znf_C2H2_type"/>
</dbReference>
<evidence type="ECO:0000313" key="12">
    <source>
        <dbReference type="Proteomes" id="UP000694843"/>
    </source>
</evidence>